<dbReference type="Pfam" id="PF23086">
    <property type="entry name" value="Tudor_Coilin"/>
    <property type="match status" value="1"/>
</dbReference>
<protein>
    <submittedName>
        <fullName evidence="4">Uncharacterized protein</fullName>
    </submittedName>
</protein>
<feature type="compositionally biased region" description="Basic and acidic residues" evidence="1">
    <location>
        <begin position="1289"/>
        <end position="1300"/>
    </location>
</feature>
<dbReference type="EMBL" id="KN847320">
    <property type="protein sequence ID" value="KIW55129.1"/>
    <property type="molecule type" value="Genomic_DNA"/>
</dbReference>
<feature type="compositionally biased region" description="Low complexity" evidence="1">
    <location>
        <begin position="414"/>
        <end position="427"/>
    </location>
</feature>
<dbReference type="STRING" id="348802.A0A0D2F5I1"/>
<feature type="region of interest" description="Disordered" evidence="1">
    <location>
        <begin position="781"/>
        <end position="803"/>
    </location>
</feature>
<feature type="region of interest" description="Disordered" evidence="1">
    <location>
        <begin position="619"/>
        <end position="638"/>
    </location>
</feature>
<feature type="compositionally biased region" description="Basic and acidic residues" evidence="1">
    <location>
        <begin position="718"/>
        <end position="731"/>
    </location>
</feature>
<evidence type="ECO:0000259" key="3">
    <source>
        <dbReference type="Pfam" id="PF24054"/>
    </source>
</evidence>
<feature type="region of interest" description="Disordered" evidence="1">
    <location>
        <begin position="646"/>
        <end position="679"/>
    </location>
</feature>
<feature type="compositionally biased region" description="Acidic residues" evidence="1">
    <location>
        <begin position="330"/>
        <end position="345"/>
    </location>
</feature>
<feature type="compositionally biased region" description="Basic residues" evidence="1">
    <location>
        <begin position="1437"/>
        <end position="1446"/>
    </location>
</feature>
<evidence type="ECO:0000313" key="4">
    <source>
        <dbReference type="EMBL" id="KIW55129.1"/>
    </source>
</evidence>
<feature type="compositionally biased region" description="Polar residues" evidence="1">
    <location>
        <begin position="1366"/>
        <end position="1375"/>
    </location>
</feature>
<feature type="compositionally biased region" description="Polar residues" evidence="1">
    <location>
        <begin position="664"/>
        <end position="679"/>
    </location>
</feature>
<feature type="compositionally biased region" description="Polar residues" evidence="1">
    <location>
        <begin position="1130"/>
        <end position="1142"/>
    </location>
</feature>
<feature type="compositionally biased region" description="Basic and acidic residues" evidence="1">
    <location>
        <begin position="1399"/>
        <end position="1409"/>
    </location>
</feature>
<organism evidence="4 5">
    <name type="scientific">Exophiala xenobiotica</name>
    <dbReference type="NCBI Taxonomy" id="348802"/>
    <lineage>
        <taxon>Eukaryota</taxon>
        <taxon>Fungi</taxon>
        <taxon>Dikarya</taxon>
        <taxon>Ascomycota</taxon>
        <taxon>Pezizomycotina</taxon>
        <taxon>Eurotiomycetes</taxon>
        <taxon>Chaetothyriomycetidae</taxon>
        <taxon>Chaetothyriales</taxon>
        <taxon>Herpotrichiellaceae</taxon>
        <taxon>Exophiala</taxon>
    </lineage>
</organism>
<feature type="compositionally biased region" description="Acidic residues" evidence="1">
    <location>
        <begin position="184"/>
        <end position="218"/>
    </location>
</feature>
<feature type="region of interest" description="Disordered" evidence="1">
    <location>
        <begin position="1095"/>
        <end position="1446"/>
    </location>
</feature>
<feature type="compositionally biased region" description="Polar residues" evidence="1">
    <location>
        <begin position="1151"/>
        <end position="1168"/>
    </location>
</feature>
<feature type="region of interest" description="Disordered" evidence="1">
    <location>
        <begin position="815"/>
        <end position="861"/>
    </location>
</feature>
<dbReference type="RefSeq" id="XP_013315713.1">
    <property type="nucleotide sequence ID" value="XM_013460259.1"/>
</dbReference>
<keyword evidence="5" id="KW-1185">Reference proteome</keyword>
<feature type="compositionally biased region" description="Acidic residues" evidence="1">
    <location>
        <begin position="453"/>
        <end position="466"/>
    </location>
</feature>
<dbReference type="HOGENOM" id="CLU_251167_0_0_1"/>
<dbReference type="Proteomes" id="UP000054342">
    <property type="component" value="Unassembled WGS sequence"/>
</dbReference>
<feature type="region of interest" description="Disordered" evidence="1">
    <location>
        <begin position="976"/>
        <end position="1003"/>
    </location>
</feature>
<evidence type="ECO:0000259" key="2">
    <source>
        <dbReference type="Pfam" id="PF23086"/>
    </source>
</evidence>
<feature type="domain" description="DUF7357" evidence="3">
    <location>
        <begin position="1"/>
        <end position="144"/>
    </location>
</feature>
<feature type="compositionally biased region" description="Polar residues" evidence="1">
    <location>
        <begin position="1410"/>
        <end position="1420"/>
    </location>
</feature>
<feature type="compositionally biased region" description="Acidic residues" evidence="1">
    <location>
        <begin position="496"/>
        <end position="524"/>
    </location>
</feature>
<dbReference type="Pfam" id="PF24054">
    <property type="entry name" value="DUF7357"/>
    <property type="match status" value="1"/>
</dbReference>
<accession>A0A0D2F5I1</accession>
<feature type="compositionally biased region" description="Acidic residues" evidence="1">
    <location>
        <begin position="1210"/>
        <end position="1253"/>
    </location>
</feature>
<dbReference type="InterPro" id="IPR056398">
    <property type="entry name" value="Tudor_Coilin"/>
</dbReference>
<feature type="compositionally biased region" description="Basic and acidic residues" evidence="1">
    <location>
        <begin position="654"/>
        <end position="663"/>
    </location>
</feature>
<feature type="compositionally biased region" description="Polar residues" evidence="1">
    <location>
        <begin position="1256"/>
        <end position="1272"/>
    </location>
</feature>
<evidence type="ECO:0000256" key="1">
    <source>
        <dbReference type="SAM" id="MobiDB-lite"/>
    </source>
</evidence>
<feature type="domain" description="Coilin tudor" evidence="2">
    <location>
        <begin position="865"/>
        <end position="976"/>
    </location>
</feature>
<proteinExistence type="predicted"/>
<feature type="compositionally biased region" description="Polar residues" evidence="1">
    <location>
        <begin position="1312"/>
        <end position="1326"/>
    </location>
</feature>
<feature type="region of interest" description="Disordered" evidence="1">
    <location>
        <begin position="710"/>
        <end position="751"/>
    </location>
</feature>
<feature type="compositionally biased region" description="Low complexity" evidence="1">
    <location>
        <begin position="371"/>
        <end position="393"/>
    </location>
</feature>
<reference evidence="4 5" key="1">
    <citation type="submission" date="2015-01" db="EMBL/GenBank/DDBJ databases">
        <title>The Genome Sequence of Exophiala xenobiotica CBS118157.</title>
        <authorList>
            <consortium name="The Broad Institute Genomics Platform"/>
            <person name="Cuomo C."/>
            <person name="de Hoog S."/>
            <person name="Gorbushina A."/>
            <person name="Stielow B."/>
            <person name="Teixiera M."/>
            <person name="Abouelleil A."/>
            <person name="Chapman S.B."/>
            <person name="Priest M."/>
            <person name="Young S.K."/>
            <person name="Wortman J."/>
            <person name="Nusbaum C."/>
            <person name="Birren B."/>
        </authorList>
    </citation>
    <scope>NUCLEOTIDE SEQUENCE [LARGE SCALE GENOMIC DNA]</scope>
    <source>
        <strain evidence="4 5">CBS 118157</strain>
    </source>
</reference>
<dbReference type="InterPro" id="IPR055781">
    <property type="entry name" value="DUF7357"/>
</dbReference>
<feature type="compositionally biased region" description="Polar residues" evidence="1">
    <location>
        <begin position="534"/>
        <end position="550"/>
    </location>
</feature>
<dbReference type="OrthoDB" id="3365616at2759"/>
<dbReference type="GeneID" id="25329344"/>
<feature type="compositionally biased region" description="Polar residues" evidence="1">
    <location>
        <begin position="558"/>
        <end position="575"/>
    </location>
</feature>
<sequence length="1446" mass="158133">MRLHLHIQRNALPPVQIIYTTGTGPSSQTRSKDSTIADLLSDVNEVVPLESADGEWGLEDYVVEVGARPLERGYECLHYQTCESVLKEDDAVTIKPLGSEELRMRRLGGRHQITGDGRHLMDGVAFGKRWLRTASRPGVVIPPRKRRRLLAPEEDEEEQGVQEGRLIMPPGHQDYTHMLVPFTGDDEEWDENEEEDEDYVGEHQEEEDDDDDDDDDDEGRSQIAVREEFDDADVQSDGALESDGQNVEERDEGLLTDNDDLSEEVKLLLKDAADVTNAGSSYEAHTVLKKKLKRKRDINDEGERYDDDMFEGFSTPGKSPGDSYVIDSMADQEEGDDEPDADSFMDEIAARQAEKAAANLVDDNEDEDDSSLMSTSGSDTSSSESDVDSLTETAASQDVRKSFQSDTQDEAESNSDATSDSESSSQESEADSLMNDIAVEQAKERALALINGLEDDDASNSEEDDGSVLTTELTKHDQPGEVDKSETSSPRSESDSTTDSDSDSDSEDDDSDSESESEESESEAESEKKGGQTQGRASKTNLPAATTAFQPIQLAQKRPTTAPGQGLSRTRTNNARMKKKKRLNILKAEGLLPEDADFKALADYEKLLEDKSIGAELETMAPQGGHVPTEEKAQPPTEDVAMADEQVHGASQVKVRDKAERTSELTTDPIVTSSATLPQPAQFNKPEIVADAAPKRARLDLASSRRMLFSSLGLRTPKTKEAERALREKLSRPTRPVKQLSGPANGITPALPQVQNTAENDDSWKDKLIIAAVECEGDGGVLDPPPFPFQQGWMKRPNGGNNKKRKLRAQEHFYQYKNNGSGGNDEEAYVPDALNYDDEPTKTSTNGTGASKPENGVSKGIQMPSDFEALQPLDQEHVLPGAIIAYKELHVDATTNWQPEISTYRVGEVSQRDPDGTIHLKLDASCLKPASSATQDEEPGSKTHGFELADDFADQMDDGRREIQISNMISGKLVKASSVEVPESSHTNGPGLRGGDGHPSSISDQFAFIPESAEQDIDTQSTSKPNITIEEIDTPRRQEITAIIKEAGFESTLDEQLLQPITKDATQARHSVSQTDDSSQLQDEYAHRFRKKSPRINFVPSDDQPSSELGDEVPFNNADEVNATLDSDPPTASSPFIHTQETVEYPHISQMDINSSEAVRTTNSSSHQDAQKISPGPAVELSFTISEQEKPESEIAEYDAVGANQQEDDKASDDEAAEDDEDAQDSDDASEDDEEADVVEDEDEDEDEEDIEDAGPSQQSVASLETEVPQSQSREEPAGQASFLGGLGHDGHDSSYHDDSGDSSDDDLPSLQELTSSQRGRVSTTRSRSKKVAPPPTRKSLRNAEKVKSSSPQSSPELPPSSQPSIKLSQSQEPRLSQIPAGTPIVDLTFLSDIGSPQKDGDSFEDKARSQAQVNGSRSSQSRETRQASGVGTRRLLTTKKTRNYF</sequence>
<gene>
    <name evidence="4" type="ORF">PV05_07436</name>
</gene>
<feature type="region of interest" description="Disordered" evidence="1">
    <location>
        <begin position="292"/>
        <end position="580"/>
    </location>
</feature>
<name>A0A0D2F5I1_9EURO</name>
<feature type="compositionally biased region" description="Basic and acidic residues" evidence="1">
    <location>
        <begin position="473"/>
        <end position="486"/>
    </location>
</feature>
<evidence type="ECO:0000313" key="5">
    <source>
        <dbReference type="Proteomes" id="UP000054342"/>
    </source>
</evidence>
<feature type="region of interest" description="Disordered" evidence="1">
    <location>
        <begin position="143"/>
        <end position="259"/>
    </location>
</feature>